<reference evidence="2" key="1">
    <citation type="submission" date="2021-01" db="UniProtKB">
        <authorList>
            <consortium name="EnsemblMetazoa"/>
        </authorList>
    </citation>
    <scope>IDENTIFICATION</scope>
</reference>
<feature type="compositionally biased region" description="Basic residues" evidence="1">
    <location>
        <begin position="1"/>
        <end position="13"/>
    </location>
</feature>
<dbReference type="AlphaFoldDB" id="A0A7M5X0B2"/>
<feature type="compositionally biased region" description="Basic and acidic residues" evidence="1">
    <location>
        <begin position="14"/>
        <end position="28"/>
    </location>
</feature>
<proteinExistence type="predicted"/>
<name>A0A7M5X0B2_9CNID</name>
<evidence type="ECO:0000256" key="1">
    <source>
        <dbReference type="SAM" id="MobiDB-lite"/>
    </source>
</evidence>
<dbReference type="RefSeq" id="XP_066917333.1">
    <property type="nucleotide sequence ID" value="XM_067061232.1"/>
</dbReference>
<protein>
    <submittedName>
        <fullName evidence="2">Uncharacterized protein</fullName>
    </submittedName>
</protein>
<dbReference type="EnsemblMetazoa" id="CLYHEMT015937.1">
    <property type="protein sequence ID" value="CLYHEMP015937.1"/>
    <property type="gene ID" value="CLYHEMG015937"/>
</dbReference>
<organism evidence="2 3">
    <name type="scientific">Clytia hemisphaerica</name>
    <dbReference type="NCBI Taxonomy" id="252671"/>
    <lineage>
        <taxon>Eukaryota</taxon>
        <taxon>Metazoa</taxon>
        <taxon>Cnidaria</taxon>
        <taxon>Hydrozoa</taxon>
        <taxon>Hydroidolina</taxon>
        <taxon>Leptothecata</taxon>
        <taxon>Obeliida</taxon>
        <taxon>Clytiidae</taxon>
        <taxon>Clytia</taxon>
    </lineage>
</organism>
<feature type="compositionally biased region" description="Acidic residues" evidence="1">
    <location>
        <begin position="97"/>
        <end position="109"/>
    </location>
</feature>
<accession>A0A7M5X0B2</accession>
<sequence>MVFGIHIKKSPRTPRKEKEDSPTFHFDLEESPQTSNTKQQLNKSKSVNNLQVENDLGHLGFTASPISRRHSHHIEPRRRLGSSRRRGTVQKKKSENGENDSGSDIEDYNFMDAVRKQRSRSLNTHHDIPSKSQSDAEDGKPTTPRLKIKSVSFVTHSGHEFHVRERST</sequence>
<dbReference type="Proteomes" id="UP000594262">
    <property type="component" value="Unplaced"/>
</dbReference>
<evidence type="ECO:0000313" key="2">
    <source>
        <dbReference type="EnsemblMetazoa" id="CLYHEMP015937.1"/>
    </source>
</evidence>
<feature type="region of interest" description="Disordered" evidence="1">
    <location>
        <begin position="1"/>
        <end position="148"/>
    </location>
</feature>
<feature type="compositionally biased region" description="Basic residues" evidence="1">
    <location>
        <begin position="79"/>
        <end position="91"/>
    </location>
</feature>
<evidence type="ECO:0000313" key="3">
    <source>
        <dbReference type="Proteomes" id="UP000594262"/>
    </source>
</evidence>
<keyword evidence="3" id="KW-1185">Reference proteome</keyword>
<dbReference type="GeneID" id="136804629"/>
<feature type="compositionally biased region" description="Polar residues" evidence="1">
    <location>
        <begin position="31"/>
        <end position="52"/>
    </location>
</feature>